<reference evidence="3" key="1">
    <citation type="journal article" date="2014" name="Int. J. Syst. Evol. Microbiol.">
        <title>Complete genome sequence of Corynebacterium casei LMG S-19264T (=DSM 44701T), isolated from a smear-ripened cheese.</title>
        <authorList>
            <consortium name="US DOE Joint Genome Institute (JGI-PGF)"/>
            <person name="Walter F."/>
            <person name="Albersmeier A."/>
            <person name="Kalinowski J."/>
            <person name="Ruckert C."/>
        </authorList>
    </citation>
    <scope>NUCLEOTIDE SEQUENCE</scope>
    <source>
        <strain evidence="3">CGMCC 4.7308</strain>
    </source>
</reference>
<dbReference type="InterPro" id="IPR047682">
    <property type="entry name" value="SepH-like"/>
</dbReference>
<protein>
    <recommendedName>
        <fullName evidence="2">DUF3071 domain-containing protein</fullName>
    </recommendedName>
</protein>
<comment type="caution">
    <text evidence="3">The sequence shown here is derived from an EMBL/GenBank/DDBJ whole genome shotgun (WGS) entry which is preliminary data.</text>
</comment>
<organism evidence="3 4">
    <name type="scientific">Nakamurella endophytica</name>
    <dbReference type="NCBI Taxonomy" id="1748367"/>
    <lineage>
        <taxon>Bacteria</taxon>
        <taxon>Bacillati</taxon>
        <taxon>Actinomycetota</taxon>
        <taxon>Actinomycetes</taxon>
        <taxon>Nakamurellales</taxon>
        <taxon>Nakamurellaceae</taxon>
        <taxon>Nakamurella</taxon>
    </lineage>
</organism>
<feature type="region of interest" description="Disordered" evidence="1">
    <location>
        <begin position="321"/>
        <end position="353"/>
    </location>
</feature>
<dbReference type="InterPro" id="IPR021421">
    <property type="entry name" value="DUF3071"/>
</dbReference>
<reference evidence="3" key="2">
    <citation type="submission" date="2020-09" db="EMBL/GenBank/DDBJ databases">
        <authorList>
            <person name="Sun Q."/>
            <person name="Zhou Y."/>
        </authorList>
    </citation>
    <scope>NUCLEOTIDE SEQUENCE</scope>
    <source>
        <strain evidence="3">CGMCC 4.7308</strain>
    </source>
</reference>
<dbReference type="EMBL" id="BMNA01000001">
    <property type="protein sequence ID" value="GGL88634.1"/>
    <property type="molecule type" value="Genomic_DNA"/>
</dbReference>
<name>A0A917WAX5_9ACTN</name>
<dbReference type="Proteomes" id="UP000655208">
    <property type="component" value="Unassembled WGS sequence"/>
</dbReference>
<proteinExistence type="predicted"/>
<gene>
    <name evidence="3" type="ORF">GCM10011594_05320</name>
</gene>
<dbReference type="NCBIfam" id="NF040712">
    <property type="entry name" value="SepH"/>
    <property type="match status" value="1"/>
</dbReference>
<evidence type="ECO:0000256" key="1">
    <source>
        <dbReference type="SAM" id="MobiDB-lite"/>
    </source>
</evidence>
<feature type="compositionally biased region" description="Low complexity" evidence="1">
    <location>
        <begin position="251"/>
        <end position="293"/>
    </location>
</feature>
<evidence type="ECO:0000313" key="3">
    <source>
        <dbReference type="EMBL" id="GGL88634.1"/>
    </source>
</evidence>
<accession>A0A917WAX5</accession>
<dbReference type="Pfam" id="PF11268">
    <property type="entry name" value="DUF3071"/>
    <property type="match status" value="1"/>
</dbReference>
<sequence length="353" mass="37150">MINVSHTGHIRHNRKVVAPQARGCLGAPSGDGAAAALAWRDIQLQRGRAVRALRIVGLTDGGATVVCEDTADGERFTLPCNDRLRAAARGDAGRFGQQESDGEPQLRPREVQARIRAGATLEEVAALAKTSVRRIESFAHPVLLERATMADRGRGAHPSTDGVTAKQTVEQLVGATLAARGQDEGVEWDAYRDGDSWVLVLTWHAGRSQNRARWTFHPGPAGGTLTARDETAAEIVDPSVRAPRPVREPTRPAAPAPGAAVAGSLLDPTEPTVSAPPAAPAGAATGSAAGPAAREAERLVEDTVTDERAGVLPARAEQVVRTGTDSARGVGRRATRPPMPSWEDVLLGTRQGR</sequence>
<feature type="region of interest" description="Disordered" evidence="1">
    <location>
        <begin position="237"/>
        <end position="294"/>
    </location>
</feature>
<feature type="domain" description="DUF3071" evidence="2">
    <location>
        <begin position="51"/>
        <end position="216"/>
    </location>
</feature>
<keyword evidence="4" id="KW-1185">Reference proteome</keyword>
<evidence type="ECO:0000313" key="4">
    <source>
        <dbReference type="Proteomes" id="UP000655208"/>
    </source>
</evidence>
<evidence type="ECO:0000259" key="2">
    <source>
        <dbReference type="Pfam" id="PF11268"/>
    </source>
</evidence>
<dbReference type="AlphaFoldDB" id="A0A917WAX5"/>